<keyword evidence="3 7" id="KW-0507">mRNA processing</keyword>
<comment type="similarity">
    <text evidence="2 7">Belongs to the PRP38 family.</text>
</comment>
<organism evidence="8 9">
    <name type="scientific">Fragilariopsis cylindrus CCMP1102</name>
    <dbReference type="NCBI Taxonomy" id="635003"/>
    <lineage>
        <taxon>Eukaryota</taxon>
        <taxon>Sar</taxon>
        <taxon>Stramenopiles</taxon>
        <taxon>Ochrophyta</taxon>
        <taxon>Bacillariophyta</taxon>
        <taxon>Bacillariophyceae</taxon>
        <taxon>Bacillariophycidae</taxon>
        <taxon>Bacillariales</taxon>
        <taxon>Bacillariaceae</taxon>
        <taxon>Fragilariopsis</taxon>
    </lineage>
</organism>
<evidence type="ECO:0000256" key="1">
    <source>
        <dbReference type="ARBA" id="ARBA00004123"/>
    </source>
</evidence>
<gene>
    <name evidence="8" type="ORF">FRACYDRAFT_162439</name>
</gene>
<evidence type="ECO:0000256" key="7">
    <source>
        <dbReference type="RuleBase" id="RU367025"/>
    </source>
</evidence>
<dbReference type="AlphaFoldDB" id="A0A1E7FVM7"/>
<dbReference type="KEGG" id="fcy:FRACYDRAFT_162439"/>
<evidence type="ECO:0000256" key="4">
    <source>
        <dbReference type="ARBA" id="ARBA00022728"/>
    </source>
</evidence>
<keyword evidence="6 7" id="KW-0539">Nucleus</keyword>
<dbReference type="Pfam" id="PF03371">
    <property type="entry name" value="PRP38"/>
    <property type="match status" value="1"/>
</dbReference>
<dbReference type="Proteomes" id="UP000095751">
    <property type="component" value="Unassembled WGS sequence"/>
</dbReference>
<dbReference type="PANTHER" id="PTHR23142">
    <property type="entry name" value="PRE-MRNA-SPLICING FACTOR 38A-RELATED"/>
    <property type="match status" value="1"/>
</dbReference>
<feature type="non-terminal residue" evidence="8">
    <location>
        <position position="173"/>
    </location>
</feature>
<dbReference type="EMBL" id="KV784353">
    <property type="protein sequence ID" value="OEU22210.1"/>
    <property type="molecule type" value="Genomic_DNA"/>
</dbReference>
<name>A0A1E7FVM7_9STRA</name>
<proteinExistence type="inferred from homology"/>
<evidence type="ECO:0000313" key="8">
    <source>
        <dbReference type="EMBL" id="OEU22210.1"/>
    </source>
</evidence>
<comment type="function">
    <text evidence="7">Required for pre-mRNA splicing.</text>
</comment>
<evidence type="ECO:0000256" key="6">
    <source>
        <dbReference type="ARBA" id="ARBA00023242"/>
    </source>
</evidence>
<reference evidence="8 9" key="1">
    <citation type="submission" date="2016-09" db="EMBL/GenBank/DDBJ databases">
        <title>Extensive genetic diversity and differential bi-allelic expression allows diatom success in the polar Southern Ocean.</title>
        <authorList>
            <consortium name="DOE Joint Genome Institute"/>
            <person name="Mock T."/>
            <person name="Otillar R.P."/>
            <person name="Strauss J."/>
            <person name="Dupont C."/>
            <person name="Frickenhaus S."/>
            <person name="Maumus F."/>
            <person name="Mcmullan M."/>
            <person name="Sanges R."/>
            <person name="Schmutz J."/>
            <person name="Toseland A."/>
            <person name="Valas R."/>
            <person name="Veluchamy A."/>
            <person name="Ward B.J."/>
            <person name="Allen A."/>
            <person name="Barry K."/>
            <person name="Falciatore A."/>
            <person name="Ferrante M."/>
            <person name="Fortunato A.E."/>
            <person name="Gloeckner G."/>
            <person name="Gruber A."/>
            <person name="Hipkin R."/>
            <person name="Janech M."/>
            <person name="Kroth P."/>
            <person name="Leese F."/>
            <person name="Lindquist E."/>
            <person name="Lyon B.R."/>
            <person name="Martin J."/>
            <person name="Mayer C."/>
            <person name="Parker M."/>
            <person name="Quesneville H."/>
            <person name="Raymond J."/>
            <person name="Uhlig C."/>
            <person name="Valentin K.U."/>
            <person name="Worden A.Z."/>
            <person name="Armbrust E.V."/>
            <person name="Bowler C."/>
            <person name="Green B."/>
            <person name="Moulton V."/>
            <person name="Van Oosterhout C."/>
            <person name="Grigoriev I."/>
        </authorList>
    </citation>
    <scope>NUCLEOTIDE SEQUENCE [LARGE SCALE GENOMIC DNA]</scope>
    <source>
        <strain evidence="8 9">CCMP1102</strain>
    </source>
</reference>
<evidence type="ECO:0000256" key="5">
    <source>
        <dbReference type="ARBA" id="ARBA00023187"/>
    </source>
</evidence>
<dbReference type="InterPro" id="IPR005037">
    <property type="entry name" value="PRP38"/>
</dbReference>
<dbReference type="GO" id="GO:0000398">
    <property type="term" value="P:mRNA splicing, via spliceosome"/>
    <property type="evidence" value="ECO:0007669"/>
    <property type="project" value="UniProtKB-UniRule"/>
</dbReference>
<protein>
    <recommendedName>
        <fullName evidence="7">Pre-mRNA-splicing factor 38</fullName>
    </recommendedName>
</protein>
<keyword evidence="4 7" id="KW-0747">Spliceosome</keyword>
<dbReference type="InParanoid" id="A0A1E7FVM7"/>
<comment type="subcellular location">
    <subcellularLocation>
        <location evidence="1 7">Nucleus</location>
    </subcellularLocation>
</comment>
<keyword evidence="5 7" id="KW-0508">mRNA splicing</keyword>
<evidence type="ECO:0000256" key="2">
    <source>
        <dbReference type="ARBA" id="ARBA00006164"/>
    </source>
</evidence>
<keyword evidence="9" id="KW-1185">Reference proteome</keyword>
<dbReference type="OrthoDB" id="190958at2759"/>
<dbReference type="GO" id="GO:0005681">
    <property type="term" value="C:spliceosomal complex"/>
    <property type="evidence" value="ECO:0007669"/>
    <property type="project" value="UniProtKB-KW"/>
</dbReference>
<evidence type="ECO:0000256" key="3">
    <source>
        <dbReference type="ARBA" id="ARBA00022664"/>
    </source>
</evidence>
<accession>A0A1E7FVM7</accession>
<evidence type="ECO:0000313" key="9">
    <source>
        <dbReference type="Proteomes" id="UP000095751"/>
    </source>
</evidence>
<sequence>MANVTDPVIRSLQGSDPQNLMEYITRQKIYDSRFWKEECFGLTATDVIERAAKSLSCVGGTFGGVGRPTKFLSLTLKLLQLQPSIDIVQAFIEQNDFKYLKALGCFYLRLTGRPQEIYEMLEPFYADYSKLKYRDVNEWKLIHMDEFIDELLTKQFCCGIAMPRLPARVTLQD</sequence>